<sequence>MSKLLARQAEAVAEMHGALDQHLVAVLECKDRIAQLSALPVDRDRAVAAVDAEIARLSSEVKPAMRSVIGPLTRPGEGQAPNLRIRSNQPMTLSMLAFLAPAVLRDALLDEIGQVYEGRSFPSEAERPTLIAKAEDELEALERGEELLFREAERAGLSVLRRADADPRWVLAHDDALQP</sequence>
<keyword evidence="2" id="KW-1185">Reference proteome</keyword>
<gene>
    <name evidence="1" type="ORF">OEZ71_13460</name>
</gene>
<evidence type="ECO:0000313" key="1">
    <source>
        <dbReference type="EMBL" id="MCV2873301.1"/>
    </source>
</evidence>
<organism evidence="1 2">
    <name type="scientific">Albidovulum litorale</name>
    <dbReference type="NCBI Taxonomy" id="2984134"/>
    <lineage>
        <taxon>Bacteria</taxon>
        <taxon>Pseudomonadati</taxon>
        <taxon>Pseudomonadota</taxon>
        <taxon>Alphaproteobacteria</taxon>
        <taxon>Rhodobacterales</taxon>
        <taxon>Paracoccaceae</taxon>
        <taxon>Albidovulum</taxon>
    </lineage>
</organism>
<comment type="caution">
    <text evidence="1">The sequence shown here is derived from an EMBL/GenBank/DDBJ whole genome shotgun (WGS) entry which is preliminary data.</text>
</comment>
<protein>
    <submittedName>
        <fullName evidence="1">Uncharacterized protein</fullName>
    </submittedName>
</protein>
<dbReference type="Proteomes" id="UP001652564">
    <property type="component" value="Unassembled WGS sequence"/>
</dbReference>
<reference evidence="1 2" key="1">
    <citation type="submission" date="2022-10" db="EMBL/GenBank/DDBJ databases">
        <title>Defluviimonas sp. nov., isolated from ocean surface sediments.</title>
        <authorList>
            <person name="He W."/>
            <person name="Wang L."/>
            <person name="Zhang D.-F."/>
        </authorList>
    </citation>
    <scope>NUCLEOTIDE SEQUENCE [LARGE SCALE GENOMIC DNA]</scope>
    <source>
        <strain evidence="1 2">WL0050</strain>
    </source>
</reference>
<accession>A0ABT2ZRB8</accession>
<name>A0ABT2ZRB8_9RHOB</name>
<evidence type="ECO:0000313" key="2">
    <source>
        <dbReference type="Proteomes" id="UP001652564"/>
    </source>
</evidence>
<proteinExistence type="predicted"/>
<dbReference type="RefSeq" id="WP_263740508.1">
    <property type="nucleotide sequence ID" value="NZ_JAOWKZ010000003.1"/>
</dbReference>
<dbReference type="EMBL" id="JAOWKZ010000003">
    <property type="protein sequence ID" value="MCV2873301.1"/>
    <property type="molecule type" value="Genomic_DNA"/>
</dbReference>